<dbReference type="FunFam" id="3.30.70.270:FF:000001">
    <property type="entry name" value="Diguanylate cyclase domain protein"/>
    <property type="match status" value="1"/>
</dbReference>
<evidence type="ECO:0000259" key="1">
    <source>
        <dbReference type="PROSITE" id="PS50006"/>
    </source>
</evidence>
<gene>
    <name evidence="3" type="ORF">DL240_05305</name>
</gene>
<dbReference type="CDD" id="cd01949">
    <property type="entry name" value="GGDEF"/>
    <property type="match status" value="1"/>
</dbReference>
<dbReference type="AlphaFoldDB" id="A0A328CBS1"/>
<protein>
    <submittedName>
        <fullName evidence="3">GGDEF domain-containing protein</fullName>
    </submittedName>
</protein>
<dbReference type="SMART" id="SM00240">
    <property type="entry name" value="FHA"/>
    <property type="match status" value="1"/>
</dbReference>
<proteinExistence type="predicted"/>
<dbReference type="InterPro" id="IPR000160">
    <property type="entry name" value="GGDEF_dom"/>
</dbReference>
<dbReference type="InterPro" id="IPR029787">
    <property type="entry name" value="Nucleotide_cyclase"/>
</dbReference>
<name>A0A328CBS1_9DELT</name>
<dbReference type="Proteomes" id="UP000249169">
    <property type="component" value="Unassembled WGS sequence"/>
</dbReference>
<reference evidence="3 4" key="1">
    <citation type="submission" date="2018-05" db="EMBL/GenBank/DDBJ databases">
        <title>Lujinxingia marina gen. nov. sp. nov., a new facultative anaerobic member of the class Deltaproteobacteria, and proposal of Lujinxingaceae fam. nov.</title>
        <authorList>
            <person name="Li C.-M."/>
        </authorList>
    </citation>
    <scope>NUCLEOTIDE SEQUENCE [LARGE SCALE GENOMIC DNA]</scope>
    <source>
        <strain evidence="3 4">B210</strain>
    </source>
</reference>
<dbReference type="SUPFAM" id="SSF55073">
    <property type="entry name" value="Nucleotide cyclase"/>
    <property type="match status" value="1"/>
</dbReference>
<dbReference type="InterPro" id="IPR008984">
    <property type="entry name" value="SMAD_FHA_dom_sf"/>
</dbReference>
<keyword evidence="4" id="KW-1185">Reference proteome</keyword>
<organism evidence="3 4">
    <name type="scientific">Lujinxingia litoralis</name>
    <dbReference type="NCBI Taxonomy" id="2211119"/>
    <lineage>
        <taxon>Bacteria</taxon>
        <taxon>Deltaproteobacteria</taxon>
        <taxon>Bradymonadales</taxon>
        <taxon>Lujinxingiaceae</taxon>
        <taxon>Lujinxingia</taxon>
    </lineage>
</organism>
<dbReference type="Pfam" id="PF00990">
    <property type="entry name" value="GGDEF"/>
    <property type="match status" value="1"/>
</dbReference>
<evidence type="ECO:0000313" key="4">
    <source>
        <dbReference type="Proteomes" id="UP000249169"/>
    </source>
</evidence>
<dbReference type="EMBL" id="QHKO01000002">
    <property type="protein sequence ID" value="RAL23577.1"/>
    <property type="molecule type" value="Genomic_DNA"/>
</dbReference>
<dbReference type="InterPro" id="IPR050469">
    <property type="entry name" value="Diguanylate_Cyclase"/>
</dbReference>
<dbReference type="PROSITE" id="PS50887">
    <property type="entry name" value="GGDEF"/>
    <property type="match status" value="1"/>
</dbReference>
<dbReference type="InterPro" id="IPR000253">
    <property type="entry name" value="FHA_dom"/>
</dbReference>
<dbReference type="NCBIfam" id="TIGR00254">
    <property type="entry name" value="GGDEF"/>
    <property type="match status" value="1"/>
</dbReference>
<dbReference type="InterPro" id="IPR043128">
    <property type="entry name" value="Rev_trsase/Diguanyl_cyclase"/>
</dbReference>
<sequence length="307" mass="34740">MGKDSTVVTVISQIPKRGASARDACLVVINGGDLGKKYGLSQPSTVIGRSSKVDIQIDEDSISRNHAVINNLGDEIIVRDLESTNGTYVNDRPVREHRLMDGDQVKIGRTIFKFLSGSNIEAAYHDEIYRLTTTDGLTQVYNKRYFLKEAERELSRCIRYQRELSLVMIDIDHFKPVNDTYGHLAGDHILKQVAQRIVRSIRRDDIFARYGGEEFILLLPEIDKGRAVQLAEKIRVLISSEPFTFDNVDIPITLSMGVTDLREYLARFATPQELEMTAEVNAFAFIKIADERLYRAKESGRNRVVGD</sequence>
<feature type="domain" description="GGDEF" evidence="2">
    <location>
        <begin position="162"/>
        <end position="307"/>
    </location>
</feature>
<comment type="caution">
    <text evidence="3">The sequence shown here is derived from an EMBL/GenBank/DDBJ whole genome shotgun (WGS) entry which is preliminary data.</text>
</comment>
<dbReference type="GO" id="GO:0052621">
    <property type="term" value="F:diguanylate cyclase activity"/>
    <property type="evidence" value="ECO:0007669"/>
    <property type="project" value="TreeGrafter"/>
</dbReference>
<dbReference type="OrthoDB" id="9783076at2"/>
<feature type="domain" description="FHA" evidence="1">
    <location>
        <begin position="45"/>
        <end position="94"/>
    </location>
</feature>
<dbReference type="Gene3D" id="2.60.200.20">
    <property type="match status" value="1"/>
</dbReference>
<dbReference type="CDD" id="cd00060">
    <property type="entry name" value="FHA"/>
    <property type="match status" value="1"/>
</dbReference>
<dbReference type="PANTHER" id="PTHR45138">
    <property type="entry name" value="REGULATORY COMPONENTS OF SENSORY TRANSDUCTION SYSTEM"/>
    <property type="match status" value="1"/>
</dbReference>
<evidence type="ECO:0000313" key="3">
    <source>
        <dbReference type="EMBL" id="RAL23577.1"/>
    </source>
</evidence>
<dbReference type="PANTHER" id="PTHR45138:SF9">
    <property type="entry name" value="DIGUANYLATE CYCLASE DGCM-RELATED"/>
    <property type="match status" value="1"/>
</dbReference>
<dbReference type="RefSeq" id="WP_111728835.1">
    <property type="nucleotide sequence ID" value="NZ_QHKO01000002.1"/>
</dbReference>
<dbReference type="SUPFAM" id="SSF49879">
    <property type="entry name" value="SMAD/FHA domain"/>
    <property type="match status" value="1"/>
</dbReference>
<evidence type="ECO:0000259" key="2">
    <source>
        <dbReference type="PROSITE" id="PS50887"/>
    </source>
</evidence>
<accession>A0A328CBS1</accession>
<dbReference type="PROSITE" id="PS50006">
    <property type="entry name" value="FHA_DOMAIN"/>
    <property type="match status" value="1"/>
</dbReference>
<dbReference type="Pfam" id="PF00498">
    <property type="entry name" value="FHA"/>
    <property type="match status" value="1"/>
</dbReference>
<dbReference type="Gene3D" id="3.30.70.270">
    <property type="match status" value="1"/>
</dbReference>
<dbReference type="SMART" id="SM00267">
    <property type="entry name" value="GGDEF"/>
    <property type="match status" value="1"/>
</dbReference>